<name>H1KTU8_METEX</name>
<accession>H1KTU8</accession>
<comment type="caution">
    <text evidence="1">The sequence shown here is derived from an EMBL/GenBank/DDBJ whole genome shotgun (WGS) entry which is preliminary data.</text>
</comment>
<organism evidence="1 2">
    <name type="scientific">Methylorubrum extorquens DSM 13060</name>
    <dbReference type="NCBI Taxonomy" id="882800"/>
    <lineage>
        <taxon>Bacteria</taxon>
        <taxon>Pseudomonadati</taxon>
        <taxon>Pseudomonadota</taxon>
        <taxon>Alphaproteobacteria</taxon>
        <taxon>Hyphomicrobiales</taxon>
        <taxon>Methylobacteriaceae</taxon>
        <taxon>Methylorubrum</taxon>
    </lineage>
</organism>
<reference evidence="1 2" key="1">
    <citation type="submission" date="2011-09" db="EMBL/GenBank/DDBJ databases">
        <title>The draft genome of Methylobacterium extorquens DSM 13060.</title>
        <authorList>
            <consortium name="US DOE Joint Genome Institute (JGI-PGF)"/>
            <person name="Lucas S."/>
            <person name="Han J."/>
            <person name="Lapidus A."/>
            <person name="Cheng J.-F."/>
            <person name="Goodwin L."/>
            <person name="Pitluck S."/>
            <person name="Peters L."/>
            <person name="Land M.L."/>
            <person name="Hauser L."/>
            <person name="Koskimaki J."/>
            <person name="Halonen O."/>
            <person name="Pirttila A."/>
            <person name="Frank C."/>
            <person name="Woyke T.J."/>
        </authorList>
    </citation>
    <scope>NUCLEOTIDE SEQUENCE [LARGE SCALE GENOMIC DNA]</scope>
    <source>
        <strain evidence="1 2">DSM 13060</strain>
    </source>
</reference>
<protein>
    <submittedName>
        <fullName evidence="1">Uncharacterized protein</fullName>
    </submittedName>
</protein>
<dbReference type="AlphaFoldDB" id="H1KTU8"/>
<gene>
    <name evidence="1" type="ORF">MetexDRAFT_6061</name>
</gene>
<evidence type="ECO:0000313" key="2">
    <source>
        <dbReference type="Proteomes" id="UP000004382"/>
    </source>
</evidence>
<proteinExistence type="predicted"/>
<evidence type="ECO:0000313" key="1">
    <source>
        <dbReference type="EMBL" id="EHP83763.1"/>
    </source>
</evidence>
<dbReference type="EMBL" id="AGJK01000351">
    <property type="protein sequence ID" value="EHP83763.1"/>
    <property type="molecule type" value="Genomic_DNA"/>
</dbReference>
<sequence length="91" mass="9076">MLGVDAEDLWRGPAQAYGLGAKALDEISAGLVDANHVVETGSVSVAGSHPDRVTGGALAKQAGAPTRVGHPHEVAEARGVAQGTATLLAII</sequence>
<dbReference type="Proteomes" id="UP000004382">
    <property type="component" value="Unassembled WGS sequence"/>
</dbReference>